<evidence type="ECO:0000313" key="3">
    <source>
        <dbReference type="EMBL" id="SFB01496.1"/>
    </source>
</evidence>
<dbReference type="Proteomes" id="UP000198642">
    <property type="component" value="Unassembled WGS sequence"/>
</dbReference>
<dbReference type="SUPFAM" id="SSF54506">
    <property type="entry name" value="Diaminopimelate epimerase-like"/>
    <property type="match status" value="2"/>
</dbReference>
<keyword evidence="4" id="KW-1185">Reference proteome</keyword>
<gene>
    <name evidence="3" type="ORF">SAMN04488072_105144</name>
</gene>
<dbReference type="PANTHER" id="PTHR43709">
    <property type="entry name" value="ACONITATE ISOMERASE-RELATED"/>
    <property type="match status" value="1"/>
</dbReference>
<reference evidence="3 4" key="1">
    <citation type="submission" date="2016-10" db="EMBL/GenBank/DDBJ databases">
        <authorList>
            <person name="de Groot N.N."/>
        </authorList>
    </citation>
    <scope>NUCLEOTIDE SEQUENCE [LARGE SCALE GENOMIC DNA]</scope>
    <source>
        <strain evidence="3 4">CGMCC 1.3702</strain>
    </source>
</reference>
<dbReference type="AlphaFoldDB" id="A0A1I0XM38"/>
<proteinExistence type="inferred from homology"/>
<dbReference type="PANTHER" id="PTHR43709:SF2">
    <property type="entry name" value="DUF453 DOMAIN PROTEIN (AFU_ORTHOLOGUE AFUA_6G00360)"/>
    <property type="match status" value="1"/>
</dbReference>
<evidence type="ECO:0000313" key="4">
    <source>
        <dbReference type="Proteomes" id="UP000198642"/>
    </source>
</evidence>
<evidence type="ECO:0000256" key="2">
    <source>
        <dbReference type="ARBA" id="ARBA00023235"/>
    </source>
</evidence>
<sequence>MAQFSVPCAVYRGGTSRGLFFNEKDLPKDDELQKQIFMQGIDAYNPSQIDGMGNGTSHTSKVCVISKSSLEEADIDYTFYQIGIGKESADSEGTCGNLMAAVGAFAVDEGLVNYDPTERDVKVSVYNTNINKLLHISVPVVNGKAKVTGDFIMPGVVQSGAKYSVSILKPGGGQTGKTLPLGNNYLIKTKLKEYNISFVDVINPFIFISSDELGISGIESNADLSKNEHFLNELEEIRVRAALAAGMSETLEEARQVGSIPKVAIVSSPQEYLTSEGEVIKEEKVDIVSRMVSMGKFHRTFAASGLYCLAAATLLSNTIPNKHSKINDRGEAQSLRIGHPEGVVEVKAALTEDGRDVSVVGLDRTARRIMKGELFIRETV</sequence>
<dbReference type="OrthoDB" id="9779763at2"/>
<name>A0A1I0XM38_9BACI</name>
<keyword evidence="2" id="KW-0413">Isomerase</keyword>
<dbReference type="Pfam" id="PF04303">
    <property type="entry name" value="PrpF"/>
    <property type="match status" value="1"/>
</dbReference>
<dbReference type="GO" id="GO:0016853">
    <property type="term" value="F:isomerase activity"/>
    <property type="evidence" value="ECO:0007669"/>
    <property type="project" value="UniProtKB-KW"/>
</dbReference>
<evidence type="ECO:0008006" key="5">
    <source>
        <dbReference type="Google" id="ProtNLM"/>
    </source>
</evidence>
<dbReference type="RefSeq" id="WP_090236130.1">
    <property type="nucleotide sequence ID" value="NZ_FOJW01000005.1"/>
</dbReference>
<organism evidence="3 4">
    <name type="scientific">Lentibacillus halodurans</name>
    <dbReference type="NCBI Taxonomy" id="237679"/>
    <lineage>
        <taxon>Bacteria</taxon>
        <taxon>Bacillati</taxon>
        <taxon>Bacillota</taxon>
        <taxon>Bacilli</taxon>
        <taxon>Bacillales</taxon>
        <taxon>Bacillaceae</taxon>
        <taxon>Lentibacillus</taxon>
    </lineage>
</organism>
<dbReference type="EMBL" id="FOJW01000005">
    <property type="protein sequence ID" value="SFB01496.1"/>
    <property type="molecule type" value="Genomic_DNA"/>
</dbReference>
<protein>
    <recommendedName>
        <fullName evidence="5">PrpF protein</fullName>
    </recommendedName>
</protein>
<dbReference type="InterPro" id="IPR007400">
    <property type="entry name" value="PrpF-like"/>
</dbReference>
<comment type="similarity">
    <text evidence="1">Belongs to the PrpF family.</text>
</comment>
<accession>A0A1I0XM38</accession>
<dbReference type="STRING" id="237679.SAMN04488072_105144"/>
<dbReference type="Gene3D" id="3.10.310.10">
    <property type="entry name" value="Diaminopimelate Epimerase, Chain A, domain 1"/>
    <property type="match status" value="2"/>
</dbReference>
<evidence type="ECO:0000256" key="1">
    <source>
        <dbReference type="ARBA" id="ARBA00007673"/>
    </source>
</evidence>